<dbReference type="Proteomes" id="UP001642484">
    <property type="component" value="Unassembled WGS sequence"/>
</dbReference>
<dbReference type="EMBL" id="CAXAMN010028793">
    <property type="protein sequence ID" value="CAK9117670.1"/>
    <property type="molecule type" value="Genomic_DNA"/>
</dbReference>
<name>A0ABP0SZ06_9DINO</name>
<gene>
    <name evidence="1" type="ORF">CCMP2556_LOCUS54937</name>
</gene>
<feature type="non-terminal residue" evidence="1">
    <location>
        <position position="125"/>
    </location>
</feature>
<evidence type="ECO:0000313" key="1">
    <source>
        <dbReference type="EMBL" id="CAK9117670.1"/>
    </source>
</evidence>
<keyword evidence="2" id="KW-1185">Reference proteome</keyword>
<accession>A0ABP0SZ06</accession>
<sequence length="125" mass="13724">MGESASVPINILEQGALRDETGVLYGDSQTGLKILQAPDGAWRTRHVRLRCFVVRERVNMGTWKVRHLPGSKLASDLLTKVITQPAAWQAFYEFMGLKAAERAALDEAESCEGPGERKSKVAALV</sequence>
<proteinExistence type="predicted"/>
<reference evidence="1 2" key="1">
    <citation type="submission" date="2024-02" db="EMBL/GenBank/DDBJ databases">
        <authorList>
            <person name="Chen Y."/>
            <person name="Shah S."/>
            <person name="Dougan E. K."/>
            <person name="Thang M."/>
            <person name="Chan C."/>
        </authorList>
    </citation>
    <scope>NUCLEOTIDE SEQUENCE [LARGE SCALE GENOMIC DNA]</scope>
</reference>
<comment type="caution">
    <text evidence="1">The sequence shown here is derived from an EMBL/GenBank/DDBJ whole genome shotgun (WGS) entry which is preliminary data.</text>
</comment>
<protein>
    <submittedName>
        <fullName evidence="1">Uncharacterized protein</fullName>
    </submittedName>
</protein>
<feature type="non-terminal residue" evidence="1">
    <location>
        <position position="1"/>
    </location>
</feature>
<organism evidence="1 2">
    <name type="scientific">Durusdinium trenchii</name>
    <dbReference type="NCBI Taxonomy" id="1381693"/>
    <lineage>
        <taxon>Eukaryota</taxon>
        <taxon>Sar</taxon>
        <taxon>Alveolata</taxon>
        <taxon>Dinophyceae</taxon>
        <taxon>Suessiales</taxon>
        <taxon>Symbiodiniaceae</taxon>
        <taxon>Durusdinium</taxon>
    </lineage>
</organism>
<evidence type="ECO:0000313" key="2">
    <source>
        <dbReference type="Proteomes" id="UP001642484"/>
    </source>
</evidence>